<dbReference type="EMBL" id="JAUSVM010000001">
    <property type="protein sequence ID" value="MDQ0425379.1"/>
    <property type="molecule type" value="Genomic_DNA"/>
</dbReference>
<comment type="caution">
    <text evidence="2">The sequence shown here is derived from an EMBL/GenBank/DDBJ whole genome shotgun (WGS) entry which is preliminary data.</text>
</comment>
<feature type="domain" description="FAD-binding" evidence="1">
    <location>
        <begin position="9"/>
        <end position="323"/>
    </location>
</feature>
<dbReference type="RefSeq" id="WP_070319009.1">
    <property type="nucleotide sequence ID" value="NZ_JAUSVM010000001.1"/>
</dbReference>
<dbReference type="Proteomes" id="UP001240250">
    <property type="component" value="Unassembled WGS sequence"/>
</dbReference>
<dbReference type="InterPro" id="IPR036188">
    <property type="entry name" value="FAD/NAD-bd_sf"/>
</dbReference>
<accession>A0ABU0GKD0</accession>
<dbReference type="PROSITE" id="PS51257">
    <property type="entry name" value="PROKAR_LIPOPROTEIN"/>
    <property type="match status" value="1"/>
</dbReference>
<name>A0ABU0GKD0_9CELL</name>
<dbReference type="PANTHER" id="PTHR42685">
    <property type="entry name" value="GERANYLGERANYL DIPHOSPHATE REDUCTASE"/>
    <property type="match status" value="1"/>
</dbReference>
<evidence type="ECO:0000313" key="3">
    <source>
        <dbReference type="Proteomes" id="UP001240250"/>
    </source>
</evidence>
<organism evidence="2 3">
    <name type="scientific">Cellulomonas iranensis</name>
    <dbReference type="NCBI Taxonomy" id="76862"/>
    <lineage>
        <taxon>Bacteria</taxon>
        <taxon>Bacillati</taxon>
        <taxon>Actinomycetota</taxon>
        <taxon>Actinomycetes</taxon>
        <taxon>Micrococcales</taxon>
        <taxon>Cellulomonadaceae</taxon>
        <taxon>Cellulomonas</taxon>
    </lineage>
</organism>
<proteinExistence type="predicted"/>
<dbReference type="SUPFAM" id="SSF51905">
    <property type="entry name" value="FAD/NAD(P)-binding domain"/>
    <property type="match status" value="1"/>
</dbReference>
<dbReference type="Pfam" id="PF01494">
    <property type="entry name" value="FAD_binding_3"/>
    <property type="match status" value="1"/>
</dbReference>
<sequence length="417" mass="44238">MTGPRDVVCEVLVVGGSLAGCATAIRLAAAGHDVVVVDKRSLDDGHYKQLCTHFLQPHAVPLLDTLGLSELRGRPHAVPTKAVFVTVGGVVDSPGPGYDPARPDSYALNVERRVLDPALRRRAHEVGARFLDGTALEGLVRDDEGWSVELRDAAGPRRARARLVVAADGRRSRVAGLLGNDAVVRPNERAAVFGYFRGIPAPDQDRSVFVRKDGDLACVYPLVGGRTELVLFSHPSRVQGWRGDGHGGELVRYFAALDAAPDMTHATLDSPVLGYTDYPNQVRRPVVGGVPFVGDAVVSLDAMSGTGCGFSLLSADLLASALAGRSWDPDDVAAGLALYASRHDAQIVPHVDGICADSLVGRGEESERRTFGTVCADPGLSADYLRLTGRMTAPAEFQAAFMRAVLSARRRPAATPA</sequence>
<dbReference type="InterPro" id="IPR050407">
    <property type="entry name" value="Geranylgeranyl_reductase"/>
</dbReference>
<gene>
    <name evidence="2" type="ORF">JO380_001760</name>
</gene>
<dbReference type="InterPro" id="IPR002938">
    <property type="entry name" value="FAD-bd"/>
</dbReference>
<evidence type="ECO:0000313" key="2">
    <source>
        <dbReference type="EMBL" id="MDQ0425379.1"/>
    </source>
</evidence>
<protein>
    <submittedName>
        <fullName evidence="2">Flavin-dependent dehydrogenase</fullName>
    </submittedName>
</protein>
<evidence type="ECO:0000259" key="1">
    <source>
        <dbReference type="Pfam" id="PF01494"/>
    </source>
</evidence>
<reference evidence="2 3" key="1">
    <citation type="submission" date="2023-07" db="EMBL/GenBank/DDBJ databases">
        <title>Sequencing the genomes of 1000 actinobacteria strains.</title>
        <authorList>
            <person name="Klenk H.-P."/>
        </authorList>
    </citation>
    <scope>NUCLEOTIDE SEQUENCE [LARGE SCALE GENOMIC DNA]</scope>
    <source>
        <strain evidence="2 3">DSM 14785</strain>
    </source>
</reference>
<dbReference type="PANTHER" id="PTHR42685:SF22">
    <property type="entry name" value="CONDITIONED MEDIUM FACTOR RECEPTOR 1"/>
    <property type="match status" value="1"/>
</dbReference>
<dbReference type="PRINTS" id="PR00420">
    <property type="entry name" value="RNGMNOXGNASE"/>
</dbReference>
<keyword evidence="3" id="KW-1185">Reference proteome</keyword>
<dbReference type="Gene3D" id="3.50.50.60">
    <property type="entry name" value="FAD/NAD(P)-binding domain"/>
    <property type="match status" value="1"/>
</dbReference>